<keyword evidence="2" id="KW-1133">Transmembrane helix</keyword>
<proteinExistence type="predicted"/>
<reference evidence="3 4" key="1">
    <citation type="submission" date="2019-12" db="EMBL/GenBank/DDBJ databases">
        <title>Genome sequence of Streptomyces bambusae.</title>
        <authorList>
            <person name="Bansal K."/>
            <person name="Choksket S."/>
            <person name="Korpole S."/>
            <person name="Patil P.B."/>
        </authorList>
    </citation>
    <scope>NUCLEOTIDE SEQUENCE [LARGE SCALE GENOMIC DNA]</scope>
    <source>
        <strain evidence="3 4">SK60</strain>
    </source>
</reference>
<name>A0ABS6Z4I2_9ACTN</name>
<feature type="region of interest" description="Disordered" evidence="1">
    <location>
        <begin position="1"/>
        <end position="20"/>
    </location>
</feature>
<evidence type="ECO:0000313" key="3">
    <source>
        <dbReference type="EMBL" id="MBW5482652.1"/>
    </source>
</evidence>
<dbReference type="EMBL" id="WTFF01000067">
    <property type="protein sequence ID" value="MBW5482652.1"/>
    <property type="molecule type" value="Genomic_DNA"/>
</dbReference>
<keyword evidence="2" id="KW-0812">Transmembrane</keyword>
<keyword evidence="2" id="KW-0472">Membrane</keyword>
<evidence type="ECO:0000256" key="2">
    <source>
        <dbReference type="SAM" id="Phobius"/>
    </source>
</evidence>
<comment type="caution">
    <text evidence="3">The sequence shown here is derived from an EMBL/GenBank/DDBJ whole genome shotgun (WGS) entry which is preliminary data.</text>
</comment>
<sequence length="377" mass="38888">MTTPPPSTTPPPPSAPPPRPAPWVRTRLRAAPLATVLGAALAFVAVLLAAALPRAQDRGADQALRSFLRASGPSDTSLLATAPPPVNGQSPELLDATRQALLARTGGSFHVDPGAVVYGSRTLNRQPLLNPGLSAPSGLPPMMSLLYVRHAEAHVQLVEGRWPSDTPAAGAASSPSGPSGPSSPSGAAAADAPPLQIALSQHAARTIGARLGSVLATAPVLGGTPRAEVVGIYTVPDETEDFWLDLGCLTRACERTSGERLFWVADALVGAGDLPRLDSWSRTAMDFWRLPVDIGPMRADRLDATEREIASYTAGPTAAELVVETRRDLLRTSSRLPELFAQARARSQAAAPLAAIGPAGVGGVAFVVLCLAGALAG</sequence>
<keyword evidence="4" id="KW-1185">Reference proteome</keyword>
<evidence type="ECO:0000313" key="4">
    <source>
        <dbReference type="Proteomes" id="UP000812013"/>
    </source>
</evidence>
<feature type="region of interest" description="Disordered" evidence="1">
    <location>
        <begin position="163"/>
        <end position="191"/>
    </location>
</feature>
<feature type="transmembrane region" description="Helical" evidence="2">
    <location>
        <begin position="353"/>
        <end position="376"/>
    </location>
</feature>
<dbReference type="Proteomes" id="UP000812013">
    <property type="component" value="Unassembled WGS sequence"/>
</dbReference>
<gene>
    <name evidence="3" type="ORF">GPJ59_12345</name>
</gene>
<feature type="transmembrane region" description="Helical" evidence="2">
    <location>
        <begin position="30"/>
        <end position="52"/>
    </location>
</feature>
<accession>A0ABS6Z4I2</accession>
<organism evidence="3 4">
    <name type="scientific">Streptomyces bambusae</name>
    <dbReference type="NCBI Taxonomy" id="1550616"/>
    <lineage>
        <taxon>Bacteria</taxon>
        <taxon>Bacillati</taxon>
        <taxon>Actinomycetota</taxon>
        <taxon>Actinomycetes</taxon>
        <taxon>Kitasatosporales</taxon>
        <taxon>Streptomycetaceae</taxon>
        <taxon>Streptomyces</taxon>
    </lineage>
</organism>
<evidence type="ECO:0000256" key="1">
    <source>
        <dbReference type="SAM" id="MobiDB-lite"/>
    </source>
</evidence>
<feature type="non-terminal residue" evidence="3">
    <location>
        <position position="377"/>
    </location>
</feature>
<dbReference type="RefSeq" id="WP_219667112.1">
    <property type="nucleotide sequence ID" value="NZ_WTFF01000067.1"/>
</dbReference>
<protein>
    <submittedName>
        <fullName evidence="3">Uncharacterized protein</fullName>
    </submittedName>
</protein>